<protein>
    <submittedName>
        <fullName evidence="2">Tryptophan transporter</fullName>
    </submittedName>
</protein>
<evidence type="ECO:0000313" key="3">
    <source>
        <dbReference type="Proteomes" id="UP000030153"/>
    </source>
</evidence>
<feature type="transmembrane region" description="Helical" evidence="1">
    <location>
        <begin position="140"/>
        <end position="164"/>
    </location>
</feature>
<feature type="transmembrane region" description="Helical" evidence="1">
    <location>
        <begin position="9"/>
        <end position="27"/>
    </location>
</feature>
<evidence type="ECO:0000256" key="1">
    <source>
        <dbReference type="SAM" id="Phobius"/>
    </source>
</evidence>
<sequence length="176" mass="18631">MKSRLDTRVLVLLSLIVGIGAVLHIFAPPIVNGMKPDMLLIMMFLGIILFPKFQYVMLLSLVTGAIAALTTGLPGGQIANLIDKPLTALVAFGIVLAAGKFTNRKVLAASVTLVGTLISGAIFLFVAVNIIGLVEGSFMIMYATIVLPTAAFNTVAMTVIYPIVEKISKRSRIATA</sequence>
<dbReference type="STRING" id="1385513.N780_07425"/>
<proteinExistence type="predicted"/>
<reference evidence="2 3" key="1">
    <citation type="submission" date="2013-08" db="EMBL/GenBank/DDBJ databases">
        <title>Genome of Pontibacillus chungwhensis.</title>
        <authorList>
            <person name="Wang Q."/>
            <person name="Wang G."/>
        </authorList>
    </citation>
    <scope>NUCLEOTIDE SEQUENCE [LARGE SCALE GENOMIC DNA]</scope>
    <source>
        <strain evidence="2 3">BH030062</strain>
    </source>
</reference>
<name>A0A0A2UU62_9BACI</name>
<keyword evidence="1" id="KW-1133">Transmembrane helix</keyword>
<comment type="caution">
    <text evidence="2">The sequence shown here is derived from an EMBL/GenBank/DDBJ whole genome shotgun (WGS) entry which is preliminary data.</text>
</comment>
<keyword evidence="3" id="KW-1185">Reference proteome</keyword>
<dbReference type="OrthoDB" id="2243651at2"/>
<dbReference type="Proteomes" id="UP000030153">
    <property type="component" value="Unassembled WGS sequence"/>
</dbReference>
<keyword evidence="1" id="KW-0472">Membrane</keyword>
<accession>A0A0A2UU62</accession>
<dbReference type="eggNOG" id="ENOG5032SBU">
    <property type="taxonomic scope" value="Bacteria"/>
</dbReference>
<dbReference type="EMBL" id="AVBG01000017">
    <property type="protein sequence ID" value="KGP90046.1"/>
    <property type="molecule type" value="Genomic_DNA"/>
</dbReference>
<dbReference type="Pfam" id="PF17099">
    <property type="entry name" value="TrpP"/>
    <property type="match status" value="1"/>
</dbReference>
<dbReference type="RefSeq" id="WP_036786855.1">
    <property type="nucleotide sequence ID" value="NZ_AVBG01000017.1"/>
</dbReference>
<dbReference type="InterPro" id="IPR031360">
    <property type="entry name" value="TrpP"/>
</dbReference>
<dbReference type="AlphaFoldDB" id="A0A0A2UU62"/>
<keyword evidence="1" id="KW-0812">Transmembrane</keyword>
<organism evidence="2 3">
    <name type="scientific">Pontibacillus chungwhensis BH030062</name>
    <dbReference type="NCBI Taxonomy" id="1385513"/>
    <lineage>
        <taxon>Bacteria</taxon>
        <taxon>Bacillati</taxon>
        <taxon>Bacillota</taxon>
        <taxon>Bacilli</taxon>
        <taxon>Bacillales</taxon>
        <taxon>Bacillaceae</taxon>
        <taxon>Pontibacillus</taxon>
    </lineage>
</organism>
<evidence type="ECO:0000313" key="2">
    <source>
        <dbReference type="EMBL" id="KGP90046.1"/>
    </source>
</evidence>
<gene>
    <name evidence="2" type="ORF">N780_07425</name>
</gene>
<feature type="transmembrane region" description="Helical" evidence="1">
    <location>
        <begin position="106"/>
        <end position="134"/>
    </location>
</feature>